<dbReference type="AlphaFoldDB" id="A0A3M7RH85"/>
<comment type="caution">
    <text evidence="1">The sequence shown here is derived from an EMBL/GenBank/DDBJ whole genome shotgun (WGS) entry which is preliminary data.</text>
</comment>
<evidence type="ECO:0000313" key="2">
    <source>
        <dbReference type="Proteomes" id="UP000276133"/>
    </source>
</evidence>
<gene>
    <name evidence="1" type="ORF">BpHYR1_005444</name>
</gene>
<reference evidence="1 2" key="1">
    <citation type="journal article" date="2018" name="Sci. Rep.">
        <title>Genomic signatures of local adaptation to the degree of environmental predictability in rotifers.</title>
        <authorList>
            <person name="Franch-Gras L."/>
            <person name="Hahn C."/>
            <person name="Garcia-Roger E.M."/>
            <person name="Carmona M.J."/>
            <person name="Serra M."/>
            <person name="Gomez A."/>
        </authorList>
    </citation>
    <scope>NUCLEOTIDE SEQUENCE [LARGE SCALE GENOMIC DNA]</scope>
    <source>
        <strain evidence="1">HYR1</strain>
    </source>
</reference>
<protein>
    <submittedName>
        <fullName evidence="1">Uncharacterized protein</fullName>
    </submittedName>
</protein>
<evidence type="ECO:0000313" key="1">
    <source>
        <dbReference type="EMBL" id="RNA22911.1"/>
    </source>
</evidence>
<name>A0A3M7RH85_BRAPC</name>
<keyword evidence="2" id="KW-1185">Reference proteome</keyword>
<accession>A0A3M7RH85</accession>
<dbReference type="Proteomes" id="UP000276133">
    <property type="component" value="Unassembled WGS sequence"/>
</dbReference>
<sequence>MLELNNSITLVVGLLNKNQTPLKRCNENGHICQRNACQNLGKKIRKNTINYYVVEDQHEILSQYHSVFVCLEADYENLSKFMKKKRLFLNEICYSERLISQSNFFMELKTSNPKPDFPKKKKLIPNQLTKMLFPSGLDFFNFIS</sequence>
<dbReference type="EMBL" id="REGN01003379">
    <property type="protein sequence ID" value="RNA22911.1"/>
    <property type="molecule type" value="Genomic_DNA"/>
</dbReference>
<organism evidence="1 2">
    <name type="scientific">Brachionus plicatilis</name>
    <name type="common">Marine rotifer</name>
    <name type="synonym">Brachionus muelleri</name>
    <dbReference type="NCBI Taxonomy" id="10195"/>
    <lineage>
        <taxon>Eukaryota</taxon>
        <taxon>Metazoa</taxon>
        <taxon>Spiralia</taxon>
        <taxon>Gnathifera</taxon>
        <taxon>Rotifera</taxon>
        <taxon>Eurotatoria</taxon>
        <taxon>Monogononta</taxon>
        <taxon>Pseudotrocha</taxon>
        <taxon>Ploima</taxon>
        <taxon>Brachionidae</taxon>
        <taxon>Brachionus</taxon>
    </lineage>
</organism>
<proteinExistence type="predicted"/>